<accession>A0ABV9AHW8</accession>
<reference evidence="3" key="1">
    <citation type="journal article" date="2019" name="Int. J. Syst. Evol. Microbiol.">
        <title>The Global Catalogue of Microorganisms (GCM) 10K type strain sequencing project: providing services to taxonomists for standard genome sequencing and annotation.</title>
        <authorList>
            <consortium name="The Broad Institute Genomics Platform"/>
            <consortium name="The Broad Institute Genome Sequencing Center for Infectious Disease"/>
            <person name="Wu L."/>
            <person name="Ma J."/>
        </authorList>
    </citation>
    <scope>NUCLEOTIDE SEQUENCE [LARGE SCALE GENOMIC DNA]</scope>
    <source>
        <strain evidence="3">CGMCC 4.7177</strain>
    </source>
</reference>
<proteinExistence type="predicted"/>
<protein>
    <submittedName>
        <fullName evidence="2">Uncharacterized protein</fullName>
    </submittedName>
</protein>
<feature type="transmembrane region" description="Helical" evidence="1">
    <location>
        <begin position="12"/>
        <end position="30"/>
    </location>
</feature>
<keyword evidence="1" id="KW-0472">Membrane</keyword>
<gene>
    <name evidence="2" type="ORF">ACFPIH_03875</name>
</gene>
<dbReference type="EMBL" id="JBHSFK010000002">
    <property type="protein sequence ID" value="MFC4498669.1"/>
    <property type="molecule type" value="Genomic_DNA"/>
</dbReference>
<dbReference type="RefSeq" id="WP_381168164.1">
    <property type="nucleotide sequence ID" value="NZ_JBHSFK010000002.1"/>
</dbReference>
<comment type="caution">
    <text evidence="2">The sequence shown here is derived from an EMBL/GenBank/DDBJ whole genome shotgun (WGS) entry which is preliminary data.</text>
</comment>
<sequence>MNRPVPRRTAVLYAISASCAAIGALLWVRGRTGSPPRVYGSFLAADGYTSSAWRVWSPAVPEERLGLYLIAAGLVLAVAARLFSVRRD</sequence>
<organism evidence="2 3">
    <name type="scientific">Streptomyces vulcanius</name>
    <dbReference type="NCBI Taxonomy" id="1441876"/>
    <lineage>
        <taxon>Bacteria</taxon>
        <taxon>Bacillati</taxon>
        <taxon>Actinomycetota</taxon>
        <taxon>Actinomycetes</taxon>
        <taxon>Kitasatosporales</taxon>
        <taxon>Streptomycetaceae</taxon>
        <taxon>Streptomyces</taxon>
    </lineage>
</organism>
<keyword evidence="1" id="KW-0812">Transmembrane</keyword>
<keyword evidence="1" id="KW-1133">Transmembrane helix</keyword>
<evidence type="ECO:0000313" key="3">
    <source>
        <dbReference type="Proteomes" id="UP001595839"/>
    </source>
</evidence>
<keyword evidence="3" id="KW-1185">Reference proteome</keyword>
<evidence type="ECO:0000313" key="2">
    <source>
        <dbReference type="EMBL" id="MFC4498669.1"/>
    </source>
</evidence>
<evidence type="ECO:0000256" key="1">
    <source>
        <dbReference type="SAM" id="Phobius"/>
    </source>
</evidence>
<dbReference type="PROSITE" id="PS51257">
    <property type="entry name" value="PROKAR_LIPOPROTEIN"/>
    <property type="match status" value="1"/>
</dbReference>
<feature type="transmembrane region" description="Helical" evidence="1">
    <location>
        <begin position="65"/>
        <end position="83"/>
    </location>
</feature>
<name>A0ABV9AHW8_9ACTN</name>
<dbReference type="Proteomes" id="UP001595839">
    <property type="component" value="Unassembled WGS sequence"/>
</dbReference>